<dbReference type="Proteomes" id="UP000218231">
    <property type="component" value="Unassembled WGS sequence"/>
</dbReference>
<organism evidence="1 2">
    <name type="scientific">Diploscapter pachys</name>
    <dbReference type="NCBI Taxonomy" id="2018661"/>
    <lineage>
        <taxon>Eukaryota</taxon>
        <taxon>Metazoa</taxon>
        <taxon>Ecdysozoa</taxon>
        <taxon>Nematoda</taxon>
        <taxon>Chromadorea</taxon>
        <taxon>Rhabditida</taxon>
        <taxon>Rhabditina</taxon>
        <taxon>Rhabditomorpha</taxon>
        <taxon>Rhabditoidea</taxon>
        <taxon>Rhabditidae</taxon>
        <taxon>Diploscapter</taxon>
    </lineage>
</organism>
<dbReference type="AlphaFoldDB" id="A0A2A2KTY2"/>
<evidence type="ECO:0000313" key="1">
    <source>
        <dbReference type="EMBL" id="PAV77402.1"/>
    </source>
</evidence>
<accession>A0A2A2KTY2</accession>
<keyword evidence="2" id="KW-1185">Reference proteome</keyword>
<name>A0A2A2KTY2_9BILA</name>
<gene>
    <name evidence="1" type="ORF">WR25_16171</name>
</gene>
<comment type="caution">
    <text evidence="1">The sequence shown here is derived from an EMBL/GenBank/DDBJ whole genome shotgun (WGS) entry which is preliminary data.</text>
</comment>
<sequence length="102" mass="11285">MEGGGNLWRRIYEAKTKDPLALPAISSLMQVNNNNVHEQTQTHDIVTQMTLPSVSLHVAVTNHNVTSSVARQIDPDKAIKPTEMKLYLSVPISELVQLTVLP</sequence>
<evidence type="ECO:0000313" key="2">
    <source>
        <dbReference type="Proteomes" id="UP000218231"/>
    </source>
</evidence>
<reference evidence="1 2" key="1">
    <citation type="journal article" date="2017" name="Curr. Biol.">
        <title>Genome architecture and evolution of a unichromosomal asexual nematode.</title>
        <authorList>
            <person name="Fradin H."/>
            <person name="Zegar C."/>
            <person name="Gutwein M."/>
            <person name="Lucas J."/>
            <person name="Kovtun M."/>
            <person name="Corcoran D."/>
            <person name="Baugh L.R."/>
            <person name="Kiontke K."/>
            <person name="Gunsalus K."/>
            <person name="Fitch D.H."/>
            <person name="Piano F."/>
        </authorList>
    </citation>
    <scope>NUCLEOTIDE SEQUENCE [LARGE SCALE GENOMIC DNA]</scope>
    <source>
        <strain evidence="1">PF1309</strain>
    </source>
</reference>
<proteinExistence type="predicted"/>
<dbReference type="EMBL" id="LIAE01007706">
    <property type="protein sequence ID" value="PAV77402.1"/>
    <property type="molecule type" value="Genomic_DNA"/>
</dbReference>
<protein>
    <submittedName>
        <fullName evidence="1">Uncharacterized protein</fullName>
    </submittedName>
</protein>